<keyword evidence="6" id="KW-0686">Riboflavin biosynthesis</keyword>
<dbReference type="GO" id="GO:0009231">
    <property type="term" value="P:riboflavin biosynthetic process"/>
    <property type="evidence" value="ECO:0007669"/>
    <property type="project" value="UniProtKB-KW"/>
</dbReference>
<evidence type="ECO:0000256" key="2">
    <source>
        <dbReference type="ARBA" id="ARBA00005104"/>
    </source>
</evidence>
<dbReference type="EC" id="1.1.1.302" evidence="4"/>
<dbReference type="InterPro" id="IPR050765">
    <property type="entry name" value="Riboflavin_Biosynth_HTPR"/>
</dbReference>
<dbReference type="OrthoDB" id="5432at2759"/>
<evidence type="ECO:0000256" key="11">
    <source>
        <dbReference type="ARBA" id="ARBA00047550"/>
    </source>
</evidence>
<name>A0A9W8HRC8_9FUNG</name>
<dbReference type="InterPro" id="IPR002734">
    <property type="entry name" value="RibDG_C"/>
</dbReference>
<dbReference type="InterPro" id="IPR024072">
    <property type="entry name" value="DHFR-like_dom_sf"/>
</dbReference>
<comment type="catalytic activity">
    <reaction evidence="12">
        <text>2,5-diamino-6-(1-D-ribitylamino)pyrimidin-4(3H)-one 5'-phosphate + NADP(+) = 2,5-diamino-6-(1-D-ribosylamino)pyrimidin-4(3H)-one 5'-phosphate + NADPH + H(+)</text>
        <dbReference type="Rhea" id="RHEA:27278"/>
        <dbReference type="ChEBI" id="CHEBI:15378"/>
        <dbReference type="ChEBI" id="CHEBI:57783"/>
        <dbReference type="ChEBI" id="CHEBI:58349"/>
        <dbReference type="ChEBI" id="CHEBI:58890"/>
        <dbReference type="ChEBI" id="CHEBI:59545"/>
        <dbReference type="EC" id="1.1.1.302"/>
    </reaction>
</comment>
<dbReference type="PANTHER" id="PTHR38011:SF7">
    <property type="entry name" value="2,5-DIAMINO-6-RIBOSYLAMINO-4(3H)-PYRIMIDINONE 5'-PHOSPHATE REDUCTASE"/>
    <property type="match status" value="1"/>
</dbReference>
<dbReference type="Proteomes" id="UP001140094">
    <property type="component" value="Unassembled WGS sequence"/>
</dbReference>
<reference evidence="14" key="1">
    <citation type="submission" date="2022-07" db="EMBL/GenBank/DDBJ databases">
        <title>Phylogenomic reconstructions and comparative analyses of Kickxellomycotina fungi.</title>
        <authorList>
            <person name="Reynolds N.K."/>
            <person name="Stajich J.E."/>
            <person name="Barry K."/>
            <person name="Grigoriev I.V."/>
            <person name="Crous P."/>
            <person name="Smith M.E."/>
        </authorList>
    </citation>
    <scope>NUCLEOTIDE SEQUENCE</scope>
    <source>
        <strain evidence="14">NRRL 1565</strain>
    </source>
</reference>
<comment type="function">
    <text evidence="1">Catalyzes an early step in riboflavin biosynthesis, the NADPH-dependent reduction of the ribose side chain of 2,5-diamino-6-ribosylamino-4(3H)-pyrimidinone 5'-phosphate, yielding 2,5-diamino-6-ribitylamino-4(3H)-pyrimidinone 5'-phosphate.</text>
</comment>
<comment type="similarity">
    <text evidence="3">Belongs to the HTP reductase family.</text>
</comment>
<sequence>MDNDAVYAHARDFLSRVPLLSSDPEDCLRQGAGSSRPAVTLTFAQSLDGKISRVDRRLLLSGEESSAMTHRLRAIHDGILVGIGTVLFDDPQLSVRLLPVSELSDVRHPQPIVLDSKLRTPLTARLLTGPQSNPRLHPPWIVTGPGYDRQRRVELERAGARVVVVDDCDESGHPRLTAITAALRRLGIRRLMVEGGARVIQSFLESQLVDVLIVTIAPVLVGSSGVPAVAASAMDSLAITPLSYEPFGRDIVMAATIQHVSAHK</sequence>
<evidence type="ECO:0000256" key="7">
    <source>
        <dbReference type="ARBA" id="ARBA00022857"/>
    </source>
</evidence>
<keyword evidence="8 14" id="KW-0560">Oxidoreductase</keyword>
<evidence type="ECO:0000256" key="5">
    <source>
        <dbReference type="ARBA" id="ARBA00015035"/>
    </source>
</evidence>
<dbReference type="Pfam" id="PF01872">
    <property type="entry name" value="RibD_C"/>
    <property type="match status" value="1"/>
</dbReference>
<evidence type="ECO:0000256" key="1">
    <source>
        <dbReference type="ARBA" id="ARBA00003555"/>
    </source>
</evidence>
<dbReference type="PANTHER" id="PTHR38011">
    <property type="entry name" value="DIHYDROFOLATE REDUCTASE FAMILY PROTEIN (AFU_ORTHOLOGUE AFUA_8G06820)"/>
    <property type="match status" value="1"/>
</dbReference>
<dbReference type="EMBL" id="JANBUO010001291">
    <property type="protein sequence ID" value="KAJ2798910.1"/>
    <property type="molecule type" value="Genomic_DNA"/>
</dbReference>
<comment type="pathway">
    <text evidence="2">Cofactor biosynthesis; riboflavin biosynthesis.</text>
</comment>
<comment type="catalytic activity">
    <reaction evidence="11">
        <text>2,5-diamino-6-(1-D-ribitylamino)pyrimidin-4(3H)-one 5'-phosphate + NAD(+) = 2,5-diamino-6-(1-D-ribosylamino)pyrimidin-4(3H)-one 5'-phosphate + NADH + H(+)</text>
        <dbReference type="Rhea" id="RHEA:27274"/>
        <dbReference type="ChEBI" id="CHEBI:15378"/>
        <dbReference type="ChEBI" id="CHEBI:57540"/>
        <dbReference type="ChEBI" id="CHEBI:57945"/>
        <dbReference type="ChEBI" id="CHEBI:58890"/>
        <dbReference type="ChEBI" id="CHEBI:59545"/>
        <dbReference type="EC" id="1.1.1.302"/>
    </reaction>
</comment>
<gene>
    <name evidence="14" type="primary">RIB7</name>
    <name evidence="14" type="ORF">H4R20_004645</name>
</gene>
<evidence type="ECO:0000256" key="4">
    <source>
        <dbReference type="ARBA" id="ARBA00012851"/>
    </source>
</evidence>
<keyword evidence="15" id="KW-1185">Reference proteome</keyword>
<protein>
    <recommendedName>
        <fullName evidence="5">2,5-diamino-6-ribosylamino-4(3H)-pyrimidinone 5'-phosphate reductase</fullName>
        <ecNumber evidence="4">1.1.1.302</ecNumber>
    </recommendedName>
    <alternativeName>
        <fullName evidence="10">2,5-diamino-6-(5-phospho-D-ribosylamino)pyrimidin-4(3H)-one reductase</fullName>
    </alternativeName>
    <alternativeName>
        <fullName evidence="9">2,5-diamino-6-ribitylamino-4(3H)-pyrimidinone 5'-phosphate synthase</fullName>
    </alternativeName>
</protein>
<proteinExistence type="inferred from homology"/>
<comment type="caution">
    <text evidence="14">The sequence shown here is derived from an EMBL/GenBank/DDBJ whole genome shotgun (WGS) entry which is preliminary data.</text>
</comment>
<dbReference type="GO" id="GO:0008703">
    <property type="term" value="F:5-amino-6-(5-phosphoribosylamino)uracil reductase activity"/>
    <property type="evidence" value="ECO:0007669"/>
    <property type="project" value="InterPro"/>
</dbReference>
<evidence type="ECO:0000256" key="3">
    <source>
        <dbReference type="ARBA" id="ARBA00009723"/>
    </source>
</evidence>
<evidence type="ECO:0000256" key="9">
    <source>
        <dbReference type="ARBA" id="ARBA00030073"/>
    </source>
</evidence>
<feature type="domain" description="Bacterial bifunctional deaminase-reductase C-terminal" evidence="13">
    <location>
        <begin position="37"/>
        <end position="252"/>
    </location>
</feature>
<keyword evidence="7" id="KW-0521">NADP</keyword>
<evidence type="ECO:0000259" key="13">
    <source>
        <dbReference type="Pfam" id="PF01872"/>
    </source>
</evidence>
<organism evidence="14 15">
    <name type="scientific">Coemansia guatemalensis</name>
    <dbReference type="NCBI Taxonomy" id="2761395"/>
    <lineage>
        <taxon>Eukaryota</taxon>
        <taxon>Fungi</taxon>
        <taxon>Fungi incertae sedis</taxon>
        <taxon>Zoopagomycota</taxon>
        <taxon>Kickxellomycotina</taxon>
        <taxon>Kickxellomycetes</taxon>
        <taxon>Kickxellales</taxon>
        <taxon>Kickxellaceae</taxon>
        <taxon>Coemansia</taxon>
    </lineage>
</organism>
<dbReference type="AlphaFoldDB" id="A0A9W8HRC8"/>
<evidence type="ECO:0000256" key="12">
    <source>
        <dbReference type="ARBA" id="ARBA00049020"/>
    </source>
</evidence>
<evidence type="ECO:0000313" key="14">
    <source>
        <dbReference type="EMBL" id="KAJ2798910.1"/>
    </source>
</evidence>
<evidence type="ECO:0000313" key="15">
    <source>
        <dbReference type="Proteomes" id="UP001140094"/>
    </source>
</evidence>
<accession>A0A9W8HRC8</accession>
<dbReference type="SUPFAM" id="SSF53597">
    <property type="entry name" value="Dihydrofolate reductase-like"/>
    <property type="match status" value="1"/>
</dbReference>
<evidence type="ECO:0000256" key="8">
    <source>
        <dbReference type="ARBA" id="ARBA00023002"/>
    </source>
</evidence>
<evidence type="ECO:0000256" key="10">
    <source>
        <dbReference type="ARBA" id="ARBA00031630"/>
    </source>
</evidence>
<dbReference type="Gene3D" id="3.40.430.10">
    <property type="entry name" value="Dihydrofolate Reductase, subunit A"/>
    <property type="match status" value="1"/>
</dbReference>
<evidence type="ECO:0000256" key="6">
    <source>
        <dbReference type="ARBA" id="ARBA00022619"/>
    </source>
</evidence>